<dbReference type="Proteomes" id="UP001234916">
    <property type="component" value="Chromosome"/>
</dbReference>
<sequence>MRFATTLLAAGIAAAFSLPAAADTASDNVALMAEFKRLSARIEALEKQNREMEKALATDRLSEKEPEMATRLKAVEAQVDAIKGPATKLAEALDGVAVEGSITAVSQHVGARGTTSGTDQSRNNYRGDLNVTLPMGSMGDAEGKLFTHIRFGQGTGVALKPTYTSGPNTTAFQTQAGADDSFTILAQAWYQLSVPMGGKGSGERLDFTVGKIDPFVFFDQNGAADDESAKFMNNAFVHNPLLDSGGDIGADRYGFQPGAIVQYFNESEKGAEWGASLGAFATGNGANFSGSASQPFVIGQIETNARIGHLPGSYRAYAWRNGGINGYDSVKRRRAGFGISVDQKVAEALTLFGRYGRHTSGKVKFDRALTLGAEIEGTPWRRSADSIGLAFGSLKTSGDYRNDSLAVDSYQASGSEKQTELYYRFKLNDAVELSPNFQWIRNPGGDSMVPTIKVVGLRAKIGF</sequence>
<dbReference type="EMBL" id="CP107246">
    <property type="protein sequence ID" value="WIM06577.1"/>
    <property type="molecule type" value="Genomic_DNA"/>
</dbReference>
<keyword evidence="2" id="KW-0732">Signal</keyword>
<dbReference type="Pfam" id="PF04966">
    <property type="entry name" value="OprB"/>
    <property type="match status" value="1"/>
</dbReference>
<gene>
    <name evidence="4" type="ORF">OHM77_04745</name>
</gene>
<feature type="signal peptide" evidence="2">
    <location>
        <begin position="1"/>
        <end position="22"/>
    </location>
</feature>
<name>A0AA49FM53_9PROT</name>
<dbReference type="PANTHER" id="PTHR37944">
    <property type="entry name" value="PORIN B"/>
    <property type="match status" value="1"/>
</dbReference>
<proteinExistence type="inferred from homology"/>
<dbReference type="PANTHER" id="PTHR37944:SF1">
    <property type="entry name" value="PORIN B"/>
    <property type="match status" value="1"/>
</dbReference>
<protein>
    <submittedName>
        <fullName evidence="4">Carbohydrate porin</fullName>
    </submittedName>
</protein>
<evidence type="ECO:0000313" key="4">
    <source>
        <dbReference type="EMBL" id="WIM06577.1"/>
    </source>
</evidence>
<feature type="coiled-coil region" evidence="3">
    <location>
        <begin position="28"/>
        <end position="62"/>
    </location>
</feature>
<dbReference type="Gene3D" id="2.40.160.180">
    <property type="entry name" value="Carbohydrate-selective porin OprB"/>
    <property type="match status" value="1"/>
</dbReference>
<organism evidence="4">
    <name type="scientific">Candidatus Nitricoxidivorans perseverans</name>
    <dbReference type="NCBI Taxonomy" id="2975601"/>
    <lineage>
        <taxon>Bacteria</taxon>
        <taxon>Pseudomonadati</taxon>
        <taxon>Pseudomonadota</taxon>
        <taxon>Betaproteobacteria</taxon>
        <taxon>Nitrosomonadales</taxon>
        <taxon>Sterolibacteriaceae</taxon>
        <taxon>Candidatus Nitricoxidivorans</taxon>
    </lineage>
</organism>
<dbReference type="KEGG" id="npv:OHM77_04745"/>
<reference evidence="4" key="1">
    <citation type="journal article" date="2023" name="Nat. Microbiol.">
        <title>Enrichment and characterization of a nitric oxide-reducing microbial community in a continuous bioreactor.</title>
        <authorList>
            <person name="Garrido-Amador P."/>
            <person name="Stortenbeker N."/>
            <person name="Wessels H.J.C.T."/>
            <person name="Speth D.R."/>
            <person name="Garcia-Heredia I."/>
            <person name="Kartal B."/>
        </authorList>
    </citation>
    <scope>NUCLEOTIDE SEQUENCE</scope>
    <source>
        <strain evidence="4">MAG1</strain>
    </source>
</reference>
<evidence type="ECO:0000256" key="2">
    <source>
        <dbReference type="RuleBase" id="RU363072"/>
    </source>
</evidence>
<dbReference type="InterPro" id="IPR007049">
    <property type="entry name" value="Carb-sel_porin_OprB"/>
</dbReference>
<evidence type="ECO:0000256" key="1">
    <source>
        <dbReference type="ARBA" id="ARBA00008769"/>
    </source>
</evidence>
<feature type="chain" id="PRO_5041482560" evidence="2">
    <location>
        <begin position="23"/>
        <end position="463"/>
    </location>
</feature>
<dbReference type="AlphaFoldDB" id="A0AA49FM53"/>
<dbReference type="InterPro" id="IPR038673">
    <property type="entry name" value="OprB_sf"/>
</dbReference>
<evidence type="ECO:0000256" key="3">
    <source>
        <dbReference type="SAM" id="Coils"/>
    </source>
</evidence>
<dbReference type="InterPro" id="IPR052932">
    <property type="entry name" value="OprB_Porin"/>
</dbReference>
<accession>A0AA49FM53</accession>
<keyword evidence="3" id="KW-0175">Coiled coil</keyword>
<dbReference type="GO" id="GO:0008643">
    <property type="term" value="P:carbohydrate transport"/>
    <property type="evidence" value="ECO:0007669"/>
    <property type="project" value="InterPro"/>
</dbReference>
<dbReference type="GO" id="GO:0016020">
    <property type="term" value="C:membrane"/>
    <property type="evidence" value="ECO:0007669"/>
    <property type="project" value="InterPro"/>
</dbReference>
<comment type="similarity">
    <text evidence="1 2">Belongs to the OprB family.</text>
</comment>
<dbReference type="GO" id="GO:0015288">
    <property type="term" value="F:porin activity"/>
    <property type="evidence" value="ECO:0007669"/>
    <property type="project" value="InterPro"/>
</dbReference>